<sequence>MLLWVLLVAAFLLVAGGLAVLGRLAFRLAGDVRHFGRAVGDASDRIGRAAAELEEARATLH</sequence>
<organism evidence="1 2">
    <name type="scientific">Streptodolium elevatio</name>
    <dbReference type="NCBI Taxonomy" id="3157996"/>
    <lineage>
        <taxon>Bacteria</taxon>
        <taxon>Bacillati</taxon>
        <taxon>Actinomycetota</taxon>
        <taxon>Actinomycetes</taxon>
        <taxon>Kitasatosporales</taxon>
        <taxon>Streptomycetaceae</taxon>
        <taxon>Streptodolium</taxon>
    </lineage>
</organism>
<reference evidence="1 2" key="1">
    <citation type="submission" date="2024-06" db="EMBL/GenBank/DDBJ databases">
        <title>The Natural Products Discovery Center: Release of the First 8490 Sequenced Strains for Exploring Actinobacteria Biosynthetic Diversity.</title>
        <authorList>
            <person name="Kalkreuter E."/>
            <person name="Kautsar S.A."/>
            <person name="Yang D."/>
            <person name="Bader C.D."/>
            <person name="Teijaro C.N."/>
            <person name="Fluegel L."/>
            <person name="Davis C.M."/>
            <person name="Simpson J.R."/>
            <person name="Lauterbach L."/>
            <person name="Steele A.D."/>
            <person name="Gui C."/>
            <person name="Meng S."/>
            <person name="Li G."/>
            <person name="Viehrig K."/>
            <person name="Ye F."/>
            <person name="Su P."/>
            <person name="Kiefer A.F."/>
            <person name="Nichols A."/>
            <person name="Cepeda A.J."/>
            <person name="Yan W."/>
            <person name="Fan B."/>
            <person name="Jiang Y."/>
            <person name="Adhikari A."/>
            <person name="Zheng C.-J."/>
            <person name="Schuster L."/>
            <person name="Cowan T.M."/>
            <person name="Smanski M.J."/>
            <person name="Chevrette M.G."/>
            <person name="De Carvalho L.P.S."/>
            <person name="Shen B."/>
        </authorList>
    </citation>
    <scope>NUCLEOTIDE SEQUENCE [LARGE SCALE GENOMIC DNA]</scope>
    <source>
        <strain evidence="1 2">NPDC048946</strain>
    </source>
</reference>
<protein>
    <submittedName>
        <fullName evidence="1">Uncharacterized protein</fullName>
    </submittedName>
</protein>
<evidence type="ECO:0000313" key="2">
    <source>
        <dbReference type="Proteomes" id="UP001551482"/>
    </source>
</evidence>
<comment type="caution">
    <text evidence="1">The sequence shown here is derived from an EMBL/GenBank/DDBJ whole genome shotgun (WGS) entry which is preliminary data.</text>
</comment>
<dbReference type="RefSeq" id="WP_358362815.1">
    <property type="nucleotide sequence ID" value="NZ_JBEZFP010000149.1"/>
</dbReference>
<proteinExistence type="predicted"/>
<evidence type="ECO:0000313" key="1">
    <source>
        <dbReference type="EMBL" id="MEU8138998.1"/>
    </source>
</evidence>
<accession>A0ABV3DTB9</accession>
<dbReference type="EMBL" id="JBEZFP010000149">
    <property type="protein sequence ID" value="MEU8138998.1"/>
    <property type="molecule type" value="Genomic_DNA"/>
</dbReference>
<name>A0ABV3DTB9_9ACTN</name>
<keyword evidence="2" id="KW-1185">Reference proteome</keyword>
<dbReference type="Proteomes" id="UP001551482">
    <property type="component" value="Unassembled WGS sequence"/>
</dbReference>
<gene>
    <name evidence="1" type="ORF">AB0C36_36555</name>
</gene>